<feature type="domain" description="HTH myb-type" evidence="9">
    <location>
        <begin position="15"/>
        <end position="66"/>
    </location>
</feature>
<dbReference type="PROSITE" id="PS50090">
    <property type="entry name" value="MYB_LIKE"/>
    <property type="match status" value="2"/>
</dbReference>
<reference evidence="10" key="1">
    <citation type="submission" date="2021-08" db="EMBL/GenBank/DDBJ databases">
        <title>WGS assembly of Ceratopteris richardii.</title>
        <authorList>
            <person name="Marchant D.B."/>
            <person name="Chen G."/>
            <person name="Jenkins J."/>
            <person name="Shu S."/>
            <person name="Leebens-Mack J."/>
            <person name="Grimwood J."/>
            <person name="Schmutz J."/>
            <person name="Soltis P."/>
            <person name="Soltis D."/>
            <person name="Chen Z.-H."/>
        </authorList>
    </citation>
    <scope>NUCLEOTIDE SEQUENCE</scope>
    <source>
        <strain evidence="10">Whitten #5841</strain>
        <tissue evidence="10">Leaf</tissue>
    </source>
</reference>
<dbReference type="AlphaFoldDB" id="A0A8T2TJ77"/>
<dbReference type="CDD" id="cd00167">
    <property type="entry name" value="SANT"/>
    <property type="match status" value="2"/>
</dbReference>
<evidence type="ECO:0000256" key="4">
    <source>
        <dbReference type="ARBA" id="ARBA00023125"/>
    </source>
</evidence>
<evidence type="ECO:0000259" key="8">
    <source>
        <dbReference type="PROSITE" id="PS50090"/>
    </source>
</evidence>
<dbReference type="SMART" id="SM00717">
    <property type="entry name" value="SANT"/>
    <property type="match status" value="2"/>
</dbReference>
<feature type="domain" description="Myb-like" evidence="8">
    <location>
        <begin position="15"/>
        <end position="66"/>
    </location>
</feature>
<dbReference type="Gene3D" id="1.10.10.60">
    <property type="entry name" value="Homeodomain-like"/>
    <property type="match status" value="2"/>
</dbReference>
<dbReference type="SUPFAM" id="SSF46689">
    <property type="entry name" value="Homeodomain-like"/>
    <property type="match status" value="1"/>
</dbReference>
<feature type="compositionally biased region" description="Polar residues" evidence="7">
    <location>
        <begin position="160"/>
        <end position="172"/>
    </location>
</feature>
<dbReference type="InterPro" id="IPR017930">
    <property type="entry name" value="Myb_dom"/>
</dbReference>
<keyword evidence="11" id="KW-1185">Reference proteome</keyword>
<feature type="region of interest" description="Disordered" evidence="7">
    <location>
        <begin position="135"/>
        <end position="175"/>
    </location>
</feature>
<accession>A0A8T2TJ77</accession>
<keyword evidence="6" id="KW-0539">Nucleus</keyword>
<keyword evidence="2" id="KW-0677">Repeat</keyword>
<dbReference type="EMBL" id="CM035418">
    <property type="protein sequence ID" value="KAH7421796.1"/>
    <property type="molecule type" value="Genomic_DNA"/>
</dbReference>
<feature type="region of interest" description="Disordered" evidence="7">
    <location>
        <begin position="232"/>
        <end position="265"/>
    </location>
</feature>
<evidence type="ECO:0000256" key="7">
    <source>
        <dbReference type="SAM" id="MobiDB-lite"/>
    </source>
</evidence>
<dbReference type="GO" id="GO:0000981">
    <property type="term" value="F:DNA-binding transcription factor activity, RNA polymerase II-specific"/>
    <property type="evidence" value="ECO:0007669"/>
    <property type="project" value="TreeGrafter"/>
</dbReference>
<keyword evidence="3" id="KW-0805">Transcription regulation</keyword>
<keyword evidence="5" id="KW-0804">Transcription</keyword>
<dbReference type="OMA" id="CSANDNP"/>
<feature type="compositionally biased region" description="Low complexity" evidence="7">
    <location>
        <begin position="239"/>
        <end position="253"/>
    </location>
</feature>
<dbReference type="GO" id="GO:0000978">
    <property type="term" value="F:RNA polymerase II cis-regulatory region sequence-specific DNA binding"/>
    <property type="evidence" value="ECO:0007669"/>
    <property type="project" value="TreeGrafter"/>
</dbReference>
<evidence type="ECO:0000313" key="10">
    <source>
        <dbReference type="EMBL" id="KAH7421796.1"/>
    </source>
</evidence>
<sequence>MTHSSSRSSAPVVEEQDRVKGPWNPQEDAVLHGLVEMYGPRNWSLISKGIPGRSGKSCRLRWCNQLSPQVEHRPFTPAEDRAIIEAHAQHGNKWATIARQFPGRTDNAIKNHWNSTLKRRYGDVKKVEGNVEERQAKLGGGSCDEEDIGSSLDGRKRSSNEVSNDCSFQDDSTGWEAESRSKLTKMTVSHNHGCGLDSPNQAESDLHTSIFKPVPRVSAFSTYGGIAASARSPAELSISNSDPPTSLSLSLPGRSRDKNSQGTKVLSQEKLLSTILNSAVHPSVSLPSMPQDSDHSVSHGNENPGRVFCPVATVPIIDKENMEGTSSMNFTGDLLQQKGVMDIDQKQQPVMSSSSVEFLRQPMLPAPGGLYAPHILPSPPIPVSPYFQGSPVVKVEDVMNLISTAIKAAVAQVLTPIVHAQAKTNGDPAVPNDGLMEVMREMVVKEIHSYMTSSGLHQNQPTNCTSAQGFSAEHAAPGCSYPEQLAWSPHSRKTVG</sequence>
<evidence type="ECO:0000256" key="3">
    <source>
        <dbReference type="ARBA" id="ARBA00023015"/>
    </source>
</evidence>
<dbReference type="InterPro" id="IPR009057">
    <property type="entry name" value="Homeodomain-like_sf"/>
</dbReference>
<dbReference type="OrthoDB" id="2143914at2759"/>
<evidence type="ECO:0000256" key="6">
    <source>
        <dbReference type="ARBA" id="ARBA00023242"/>
    </source>
</evidence>
<dbReference type="PANTHER" id="PTHR45614:SF82">
    <property type="entry name" value="OS01G0977300 PROTEIN"/>
    <property type="match status" value="1"/>
</dbReference>
<evidence type="ECO:0000313" key="11">
    <source>
        <dbReference type="Proteomes" id="UP000825935"/>
    </source>
</evidence>
<keyword evidence="4" id="KW-0238">DNA-binding</keyword>
<dbReference type="InterPro" id="IPR001005">
    <property type="entry name" value="SANT/Myb"/>
</dbReference>
<proteinExistence type="predicted"/>
<dbReference type="GO" id="GO:0005634">
    <property type="term" value="C:nucleus"/>
    <property type="evidence" value="ECO:0007669"/>
    <property type="project" value="UniProtKB-SubCell"/>
</dbReference>
<protein>
    <submittedName>
        <fullName evidence="10">Uncharacterized protein</fullName>
    </submittedName>
</protein>
<comment type="caution">
    <text evidence="10">The sequence shown here is derived from an EMBL/GenBank/DDBJ whole genome shotgun (WGS) entry which is preliminary data.</text>
</comment>
<dbReference type="FunFam" id="1.10.10.60:FF:000060">
    <property type="entry name" value="MYB transcription factor"/>
    <property type="match status" value="1"/>
</dbReference>
<evidence type="ECO:0000259" key="9">
    <source>
        <dbReference type="PROSITE" id="PS51294"/>
    </source>
</evidence>
<dbReference type="PROSITE" id="PS51294">
    <property type="entry name" value="HTH_MYB"/>
    <property type="match status" value="2"/>
</dbReference>
<feature type="region of interest" description="Disordered" evidence="7">
    <location>
        <begin position="1"/>
        <end position="25"/>
    </location>
</feature>
<dbReference type="Pfam" id="PF00249">
    <property type="entry name" value="Myb_DNA-binding"/>
    <property type="match status" value="2"/>
</dbReference>
<dbReference type="InterPro" id="IPR050560">
    <property type="entry name" value="MYB_TF"/>
</dbReference>
<name>A0A8T2TJ77_CERRI</name>
<evidence type="ECO:0000256" key="1">
    <source>
        <dbReference type="ARBA" id="ARBA00004123"/>
    </source>
</evidence>
<evidence type="ECO:0000256" key="2">
    <source>
        <dbReference type="ARBA" id="ARBA00022737"/>
    </source>
</evidence>
<evidence type="ECO:0000256" key="5">
    <source>
        <dbReference type="ARBA" id="ARBA00023163"/>
    </source>
</evidence>
<gene>
    <name evidence="10" type="ORF">KP509_13G076200</name>
</gene>
<dbReference type="Proteomes" id="UP000825935">
    <property type="component" value="Chromosome 13"/>
</dbReference>
<organism evidence="10 11">
    <name type="scientific">Ceratopteris richardii</name>
    <name type="common">Triangle waterfern</name>
    <dbReference type="NCBI Taxonomy" id="49495"/>
    <lineage>
        <taxon>Eukaryota</taxon>
        <taxon>Viridiplantae</taxon>
        <taxon>Streptophyta</taxon>
        <taxon>Embryophyta</taxon>
        <taxon>Tracheophyta</taxon>
        <taxon>Polypodiopsida</taxon>
        <taxon>Polypodiidae</taxon>
        <taxon>Polypodiales</taxon>
        <taxon>Pteridineae</taxon>
        <taxon>Pteridaceae</taxon>
        <taxon>Parkerioideae</taxon>
        <taxon>Ceratopteris</taxon>
    </lineage>
</organism>
<comment type="subcellular location">
    <subcellularLocation>
        <location evidence="1">Nucleus</location>
    </subcellularLocation>
</comment>
<feature type="region of interest" description="Disordered" evidence="7">
    <location>
        <begin position="283"/>
        <end position="304"/>
    </location>
</feature>
<feature type="domain" description="HTH myb-type" evidence="9">
    <location>
        <begin position="67"/>
        <end position="121"/>
    </location>
</feature>
<feature type="domain" description="Myb-like" evidence="8">
    <location>
        <begin position="67"/>
        <end position="117"/>
    </location>
</feature>
<dbReference type="PANTHER" id="PTHR45614">
    <property type="entry name" value="MYB PROTEIN-RELATED"/>
    <property type="match status" value="1"/>
</dbReference>